<sequence length="124" mass="14294">MRQLFGIHIQSLNTLQRTLNKGKRGTKLMRNIGKKHQLVFSQLFFNFYFIVQTVEVTSNAESKVGNGNQQNGINKKSPCGKIKRRINHYVQSGYIFIPNTRTVARSHLKFVLAVRQLFISSKIQ</sequence>
<proteinExistence type="predicted"/>
<protein>
    <submittedName>
        <fullName evidence="1">Uncharacterized protein</fullName>
    </submittedName>
</protein>
<comment type="caution">
    <text evidence="1">The sequence shown here is derived from an EMBL/GenBank/DDBJ whole genome shotgun (WGS) entry which is preliminary data.</text>
</comment>
<evidence type="ECO:0000313" key="1">
    <source>
        <dbReference type="EMBL" id="MPM44178.1"/>
    </source>
</evidence>
<dbReference type="EMBL" id="VSSQ01010379">
    <property type="protein sequence ID" value="MPM44178.1"/>
    <property type="molecule type" value="Genomic_DNA"/>
</dbReference>
<accession>A0A644ZUT3</accession>
<reference evidence="1" key="1">
    <citation type="submission" date="2019-08" db="EMBL/GenBank/DDBJ databases">
        <authorList>
            <person name="Kucharzyk K."/>
            <person name="Murdoch R.W."/>
            <person name="Higgins S."/>
            <person name="Loffler F."/>
        </authorList>
    </citation>
    <scope>NUCLEOTIDE SEQUENCE</scope>
</reference>
<organism evidence="1">
    <name type="scientific">bioreactor metagenome</name>
    <dbReference type="NCBI Taxonomy" id="1076179"/>
    <lineage>
        <taxon>unclassified sequences</taxon>
        <taxon>metagenomes</taxon>
        <taxon>ecological metagenomes</taxon>
    </lineage>
</organism>
<name>A0A644ZUT3_9ZZZZ</name>
<dbReference type="AlphaFoldDB" id="A0A644ZUT3"/>
<gene>
    <name evidence="1" type="ORF">SDC9_90856</name>
</gene>